<feature type="transmembrane region" description="Helical" evidence="10">
    <location>
        <begin position="387"/>
        <end position="404"/>
    </location>
</feature>
<evidence type="ECO:0000256" key="9">
    <source>
        <dbReference type="SAM" id="MobiDB-lite"/>
    </source>
</evidence>
<feature type="transmembrane region" description="Helical" evidence="10">
    <location>
        <begin position="812"/>
        <end position="835"/>
    </location>
</feature>
<keyword evidence="6" id="KW-0406">Ion transport</keyword>
<feature type="compositionally biased region" description="Pro residues" evidence="9">
    <location>
        <begin position="951"/>
        <end position="969"/>
    </location>
</feature>
<feature type="transmembrane region" description="Helical" evidence="10">
    <location>
        <begin position="416"/>
        <end position="438"/>
    </location>
</feature>
<feature type="domain" description="D-isomer specific 2-hydroxyacid dehydrogenase NAD-binding" evidence="12">
    <location>
        <begin position="207"/>
        <end position="264"/>
    </location>
</feature>
<evidence type="ECO:0000256" key="8">
    <source>
        <dbReference type="ARBA" id="ARBA00023201"/>
    </source>
</evidence>
<keyword evidence="5" id="KW-0915">Sodium</keyword>
<evidence type="ECO:0000256" key="3">
    <source>
        <dbReference type="ARBA" id="ARBA00022692"/>
    </source>
</evidence>
<evidence type="ECO:0000256" key="2">
    <source>
        <dbReference type="ARBA" id="ARBA00022448"/>
    </source>
</evidence>
<dbReference type="SUPFAM" id="SSF51735">
    <property type="entry name" value="NAD(P)-binding Rossmann-fold domains"/>
    <property type="match status" value="1"/>
</dbReference>
<evidence type="ECO:0000259" key="11">
    <source>
        <dbReference type="Pfam" id="PF00999"/>
    </source>
</evidence>
<evidence type="ECO:0000256" key="10">
    <source>
        <dbReference type="SAM" id="Phobius"/>
    </source>
</evidence>
<feature type="transmembrane region" description="Helical" evidence="10">
    <location>
        <begin position="734"/>
        <end position="754"/>
    </location>
</feature>
<proteinExistence type="predicted"/>
<feature type="domain" description="Cation/H+ exchanger transmembrane" evidence="11">
    <location>
        <begin position="602"/>
        <end position="835"/>
    </location>
</feature>
<dbReference type="Pfam" id="PF02826">
    <property type="entry name" value="2-Hacid_dh_C"/>
    <property type="match status" value="2"/>
</dbReference>
<keyword evidence="7 10" id="KW-0472">Membrane</keyword>
<dbReference type="InterPro" id="IPR004709">
    <property type="entry name" value="NaH_exchanger"/>
</dbReference>
<feature type="compositionally biased region" description="Low complexity" evidence="9">
    <location>
        <begin position="871"/>
        <end position="880"/>
    </location>
</feature>
<dbReference type="GO" id="GO:0015386">
    <property type="term" value="F:potassium:proton antiporter activity"/>
    <property type="evidence" value="ECO:0007669"/>
    <property type="project" value="TreeGrafter"/>
</dbReference>
<dbReference type="Pfam" id="PF00999">
    <property type="entry name" value="Na_H_Exchanger"/>
    <property type="match status" value="2"/>
</dbReference>
<dbReference type="EnsemblProtists" id="EOD10641">
    <property type="protein sequence ID" value="EOD10641"/>
    <property type="gene ID" value="EMIHUDRAFT_465194"/>
</dbReference>
<dbReference type="PANTHER" id="PTHR10110">
    <property type="entry name" value="SODIUM/HYDROGEN EXCHANGER"/>
    <property type="match status" value="1"/>
</dbReference>
<evidence type="ECO:0000256" key="6">
    <source>
        <dbReference type="ARBA" id="ARBA00023065"/>
    </source>
</evidence>
<organism evidence="13 14">
    <name type="scientific">Emiliania huxleyi (strain CCMP1516)</name>
    <dbReference type="NCBI Taxonomy" id="280463"/>
    <lineage>
        <taxon>Eukaryota</taxon>
        <taxon>Haptista</taxon>
        <taxon>Haptophyta</taxon>
        <taxon>Prymnesiophyceae</taxon>
        <taxon>Isochrysidales</taxon>
        <taxon>Noelaerhabdaceae</taxon>
        <taxon>Emiliania</taxon>
    </lineage>
</organism>
<feature type="domain" description="Cation/H+ exchanger transmembrane" evidence="11">
    <location>
        <begin position="344"/>
        <end position="502"/>
    </location>
</feature>
<evidence type="ECO:0000256" key="1">
    <source>
        <dbReference type="ARBA" id="ARBA00004141"/>
    </source>
</evidence>
<evidence type="ECO:0000256" key="5">
    <source>
        <dbReference type="ARBA" id="ARBA00023053"/>
    </source>
</evidence>
<dbReference type="GO" id="GO:0015385">
    <property type="term" value="F:sodium:proton antiporter activity"/>
    <property type="evidence" value="ECO:0007669"/>
    <property type="project" value="InterPro"/>
</dbReference>
<feature type="transmembrane region" description="Helical" evidence="10">
    <location>
        <begin position="658"/>
        <end position="677"/>
    </location>
</feature>
<dbReference type="GO" id="GO:0051287">
    <property type="term" value="F:NAD binding"/>
    <property type="evidence" value="ECO:0007669"/>
    <property type="project" value="InterPro"/>
</dbReference>
<evidence type="ECO:0000259" key="12">
    <source>
        <dbReference type="Pfam" id="PF02826"/>
    </source>
</evidence>
<dbReference type="PRINTS" id="PR01084">
    <property type="entry name" value="NAHEXCHNGR"/>
</dbReference>
<feature type="transmembrane region" description="Helical" evidence="10">
    <location>
        <begin position="775"/>
        <end position="792"/>
    </location>
</feature>
<comment type="subcellular location">
    <subcellularLocation>
        <location evidence="1">Membrane</location>
        <topology evidence="1">Multi-pass membrane protein</topology>
    </subcellularLocation>
</comment>
<dbReference type="Proteomes" id="UP000013827">
    <property type="component" value="Unassembled WGS sequence"/>
</dbReference>
<feature type="region of interest" description="Disordered" evidence="9">
    <location>
        <begin position="849"/>
        <end position="889"/>
    </location>
</feature>
<dbReference type="Gene3D" id="3.40.50.720">
    <property type="entry name" value="NAD(P)-binding Rossmann-like Domain"/>
    <property type="match status" value="4"/>
</dbReference>
<name>A0A0D3IHA6_EMIH1</name>
<feature type="transmembrane region" description="Helical" evidence="10">
    <location>
        <begin position="313"/>
        <end position="331"/>
    </location>
</feature>
<protein>
    <recommendedName>
        <fullName evidence="15">Cation/H+ exchanger domain-containing protein</fullName>
    </recommendedName>
</protein>
<dbReference type="InterPro" id="IPR018422">
    <property type="entry name" value="Cation/H_exchanger_CPA1"/>
</dbReference>
<feature type="transmembrane region" description="Helical" evidence="10">
    <location>
        <begin position="602"/>
        <end position="623"/>
    </location>
</feature>
<feature type="region of interest" description="Disordered" evidence="9">
    <location>
        <begin position="937"/>
        <end position="969"/>
    </location>
</feature>
<evidence type="ECO:0000256" key="4">
    <source>
        <dbReference type="ARBA" id="ARBA00022989"/>
    </source>
</evidence>
<evidence type="ECO:0008006" key="15">
    <source>
        <dbReference type="Google" id="ProtNLM"/>
    </source>
</evidence>
<dbReference type="GO" id="GO:0098719">
    <property type="term" value="P:sodium ion import across plasma membrane"/>
    <property type="evidence" value="ECO:0007669"/>
    <property type="project" value="TreeGrafter"/>
</dbReference>
<dbReference type="RefSeq" id="XP_005763070.1">
    <property type="nucleotide sequence ID" value="XM_005763013.1"/>
</dbReference>
<keyword evidence="14" id="KW-1185">Reference proteome</keyword>
<dbReference type="eggNOG" id="KOG0069">
    <property type="taxonomic scope" value="Eukaryota"/>
</dbReference>
<feature type="compositionally biased region" description="Gly residues" evidence="9">
    <location>
        <begin position="861"/>
        <end position="870"/>
    </location>
</feature>
<feature type="transmembrane region" description="Helical" evidence="10">
    <location>
        <begin position="689"/>
        <end position="714"/>
    </location>
</feature>
<sequence length="969" mass="104481">MLCVVLLPPEEWPGRASAPTSVELRFVRSASELDAADAAAAEGIVAVPGCDIGALRGLLAALPRCAWLHSFSAGVDGIAPVLRETPDTLRASNARGAFTSSLAEYALAAALHFNKQVPRCMANRAAGRWERFTMNVLRGKTLGLLGYGSIARATAKLAAAFGMRIIALRRNVGGEAGEVVPEATYGYDDRAAFFGAPPAREVAPQSAAAFEAMKESAVFISLGRGDVVDETALVAALSRGRICGAALDVFEQANPLTHHAHWALHAHNADLTSDYFEAGWATFVANAEAAAAGRPLLTPHPPLPPTFEPSDSGTALSVSVICALLLAGLLLRHYMEQREWTRVTETGACMFLGAAFNVAFWTFSRLKSGGSENWRFSISMSENMHDVIYFGLLPPIIFEAGFVMRKRSFFANFGTILLYAVVGTLISILCTGGLTYALSLHGFVTQDFSFSEALLFGALISSTDPVATLSILKSAPPLLYDLVFGEAALNDALSIVLFNIFRHRCGSEWAGKSHQKGPHEGPDRWPLRHSRWPYQRWPYEAWPPGKEWPPGRTYREPHHGHTLLDGVLSAEELPPAPAPAAPPPPPWYLPLEGTMRLASEQLVQILPLSLLIGVSAGLLTALATKRLGMQHQSRAYAELSLLLVTALLTYTLTDEVALSGILSLFFAGVTMRHYTYYNLSPAAQATSRTLFATLASLCDIALSIILGIAVIDYLVHGWTDVRVDGVQGHEVWDFSFVLSSVVVLLLARALNIFPLTELANCCRRRADQISCRMQLVMWWSGLRGAVSFALAMTLDDPRPERQVMPPAHAKAIVTTTLAVIVFTNLCIAPLTAPLLRRVKLERRFPSGGGDPLGASLLPQAGDGGEPGAAGGSRPRAATASCDGRDVHTPPLGRHIHRAWRALDQHYMKPIFGGRPDRRHEVAEEALAAGLTTPLCLSPEMTRVSSRMSSSPPLPPPPQSPPPAPPRPGK</sequence>
<keyword evidence="2" id="KW-0813">Transport</keyword>
<evidence type="ECO:0000313" key="13">
    <source>
        <dbReference type="EnsemblProtists" id="EOD10641"/>
    </source>
</evidence>
<dbReference type="AlphaFoldDB" id="A0A0D3IHA6"/>
<keyword evidence="3 10" id="KW-0812">Transmembrane</keyword>
<dbReference type="InterPro" id="IPR006153">
    <property type="entry name" value="Cation/H_exchanger_TM"/>
</dbReference>
<reference evidence="13" key="2">
    <citation type="submission" date="2024-10" db="UniProtKB">
        <authorList>
            <consortium name="EnsemblProtists"/>
        </authorList>
    </citation>
    <scope>IDENTIFICATION</scope>
</reference>
<evidence type="ECO:0000256" key="7">
    <source>
        <dbReference type="ARBA" id="ARBA00023136"/>
    </source>
</evidence>
<dbReference type="PaxDb" id="2903-EOD10641"/>
<dbReference type="GO" id="GO:0005886">
    <property type="term" value="C:plasma membrane"/>
    <property type="evidence" value="ECO:0007669"/>
    <property type="project" value="TreeGrafter"/>
</dbReference>
<dbReference type="GeneID" id="17256863"/>
<dbReference type="HOGENOM" id="CLU_305993_0_0_1"/>
<dbReference type="eggNOG" id="KOG1965">
    <property type="taxonomic scope" value="Eukaryota"/>
</dbReference>
<feature type="transmembrane region" description="Helical" evidence="10">
    <location>
        <begin position="343"/>
        <end position="363"/>
    </location>
</feature>
<dbReference type="GO" id="GO:0051453">
    <property type="term" value="P:regulation of intracellular pH"/>
    <property type="evidence" value="ECO:0007669"/>
    <property type="project" value="TreeGrafter"/>
</dbReference>
<keyword evidence="4 10" id="KW-1133">Transmembrane helix</keyword>
<evidence type="ECO:0000313" key="14">
    <source>
        <dbReference type="Proteomes" id="UP000013827"/>
    </source>
</evidence>
<feature type="transmembrane region" description="Helical" evidence="10">
    <location>
        <begin position="479"/>
        <end position="501"/>
    </location>
</feature>
<dbReference type="Gene3D" id="6.10.140.1330">
    <property type="match status" value="1"/>
</dbReference>
<dbReference type="InterPro" id="IPR006140">
    <property type="entry name" value="D-isomer_DH_NAD-bd"/>
</dbReference>
<dbReference type="KEGG" id="ehx:EMIHUDRAFT_465194"/>
<keyword evidence="8" id="KW-0739">Sodium transport</keyword>
<dbReference type="InterPro" id="IPR036291">
    <property type="entry name" value="NAD(P)-bd_dom_sf"/>
</dbReference>
<accession>A0A0D3IHA6</accession>
<reference evidence="14" key="1">
    <citation type="journal article" date="2013" name="Nature">
        <title>Pan genome of the phytoplankton Emiliania underpins its global distribution.</title>
        <authorList>
            <person name="Read B.A."/>
            <person name="Kegel J."/>
            <person name="Klute M.J."/>
            <person name="Kuo A."/>
            <person name="Lefebvre S.C."/>
            <person name="Maumus F."/>
            <person name="Mayer C."/>
            <person name="Miller J."/>
            <person name="Monier A."/>
            <person name="Salamov A."/>
            <person name="Young J."/>
            <person name="Aguilar M."/>
            <person name="Claverie J.M."/>
            <person name="Frickenhaus S."/>
            <person name="Gonzalez K."/>
            <person name="Herman E.K."/>
            <person name="Lin Y.C."/>
            <person name="Napier J."/>
            <person name="Ogata H."/>
            <person name="Sarno A.F."/>
            <person name="Shmutz J."/>
            <person name="Schroeder D."/>
            <person name="de Vargas C."/>
            <person name="Verret F."/>
            <person name="von Dassow P."/>
            <person name="Valentin K."/>
            <person name="Van de Peer Y."/>
            <person name="Wheeler G."/>
            <person name="Dacks J.B."/>
            <person name="Delwiche C.F."/>
            <person name="Dyhrman S.T."/>
            <person name="Glockner G."/>
            <person name="John U."/>
            <person name="Richards T."/>
            <person name="Worden A.Z."/>
            <person name="Zhang X."/>
            <person name="Grigoriev I.V."/>
            <person name="Allen A.E."/>
            <person name="Bidle K."/>
            <person name="Borodovsky M."/>
            <person name="Bowler C."/>
            <person name="Brownlee C."/>
            <person name="Cock J.M."/>
            <person name="Elias M."/>
            <person name="Gladyshev V.N."/>
            <person name="Groth M."/>
            <person name="Guda C."/>
            <person name="Hadaegh A."/>
            <person name="Iglesias-Rodriguez M.D."/>
            <person name="Jenkins J."/>
            <person name="Jones B.M."/>
            <person name="Lawson T."/>
            <person name="Leese F."/>
            <person name="Lindquist E."/>
            <person name="Lobanov A."/>
            <person name="Lomsadze A."/>
            <person name="Malik S.B."/>
            <person name="Marsh M.E."/>
            <person name="Mackinder L."/>
            <person name="Mock T."/>
            <person name="Mueller-Roeber B."/>
            <person name="Pagarete A."/>
            <person name="Parker M."/>
            <person name="Probert I."/>
            <person name="Quesneville H."/>
            <person name="Raines C."/>
            <person name="Rensing S.A."/>
            <person name="Riano-Pachon D.M."/>
            <person name="Richier S."/>
            <person name="Rokitta S."/>
            <person name="Shiraiwa Y."/>
            <person name="Soanes D.M."/>
            <person name="van der Giezen M."/>
            <person name="Wahlund T.M."/>
            <person name="Williams B."/>
            <person name="Wilson W."/>
            <person name="Wolfe G."/>
            <person name="Wurch L.L."/>
        </authorList>
    </citation>
    <scope>NUCLEOTIDE SEQUENCE</scope>
</reference>
<feature type="domain" description="D-isomer specific 2-hydroxyacid dehydrogenase NAD-binding" evidence="12">
    <location>
        <begin position="108"/>
        <end position="174"/>
    </location>
</feature>
<dbReference type="PANTHER" id="PTHR10110:SF187">
    <property type="entry name" value="SODIUM_HYDROGEN EXCHANGER"/>
    <property type="match status" value="1"/>
</dbReference>
<dbReference type="STRING" id="2903.R1DIJ5"/>